<dbReference type="InterPro" id="IPR001638">
    <property type="entry name" value="Solute-binding_3/MltF_N"/>
</dbReference>
<comment type="caution">
    <text evidence="8">The sequence shown here is derived from an EMBL/GenBank/DDBJ whole genome shotgun (WGS) entry which is preliminary data.</text>
</comment>
<feature type="signal peptide" evidence="6">
    <location>
        <begin position="1"/>
        <end position="26"/>
    </location>
</feature>
<dbReference type="Proteomes" id="UP000185568">
    <property type="component" value="Unassembled WGS sequence"/>
</dbReference>
<protein>
    <recommendedName>
        <fullName evidence="7">Solute-binding protein family 3/N-terminal domain-containing protein</fullName>
    </recommendedName>
</protein>
<dbReference type="STRING" id="1714264.BTO30_06420"/>
<dbReference type="PROSITE" id="PS51257">
    <property type="entry name" value="PROKAR_LIPOPROTEIN"/>
    <property type="match status" value="1"/>
</dbReference>
<evidence type="ECO:0000313" key="9">
    <source>
        <dbReference type="Proteomes" id="UP000185568"/>
    </source>
</evidence>
<dbReference type="EMBL" id="MSDU01000010">
    <property type="protein sequence ID" value="OLN23009.1"/>
    <property type="molecule type" value="Genomic_DNA"/>
</dbReference>
<evidence type="ECO:0000256" key="6">
    <source>
        <dbReference type="SAM" id="SignalP"/>
    </source>
</evidence>
<evidence type="ECO:0000313" key="8">
    <source>
        <dbReference type="EMBL" id="OLN23009.1"/>
    </source>
</evidence>
<name>A0A1Q8Q6Q0_9BACI</name>
<evidence type="ECO:0000256" key="2">
    <source>
        <dbReference type="ARBA" id="ARBA00010742"/>
    </source>
</evidence>
<dbReference type="RefSeq" id="WP_075397897.1">
    <property type="nucleotide sequence ID" value="NZ_MSDU01000010.1"/>
</dbReference>
<organism evidence="8 9">
    <name type="scientific">Domibacillus antri</name>
    <dbReference type="NCBI Taxonomy" id="1714264"/>
    <lineage>
        <taxon>Bacteria</taxon>
        <taxon>Bacillati</taxon>
        <taxon>Bacillota</taxon>
        <taxon>Bacilli</taxon>
        <taxon>Bacillales</taxon>
        <taxon>Bacillaceae</taxon>
        <taxon>Domibacillus</taxon>
    </lineage>
</organism>
<reference evidence="8 9" key="1">
    <citation type="submission" date="2016-12" db="EMBL/GenBank/DDBJ databases">
        <title>Domibacillus antri genome sequencing.</title>
        <authorList>
            <person name="Verma A."/>
            <person name="Krishnamurthi S."/>
        </authorList>
    </citation>
    <scope>NUCLEOTIDE SEQUENCE [LARGE SCALE GENOMIC DNA]</scope>
    <source>
        <strain evidence="8 9">XD80</strain>
    </source>
</reference>
<dbReference type="SUPFAM" id="SSF53850">
    <property type="entry name" value="Periplasmic binding protein-like II"/>
    <property type="match status" value="1"/>
</dbReference>
<evidence type="ECO:0000256" key="5">
    <source>
        <dbReference type="ARBA" id="ARBA00023288"/>
    </source>
</evidence>
<accession>A0A1Q8Q6Q0</accession>
<dbReference type="Pfam" id="PF09084">
    <property type="entry name" value="NMT1"/>
    <property type="match status" value="1"/>
</dbReference>
<sequence length="334" mass="36965">MKISRKAKFGRLLLFVLLLVFTTACSNSQSPDSAPDDKASADSDVPLNIGTLKIGALTNLYAAEKLGYFKEQGLKVTFTQMGGGAELLPAVSAGKIDITLSTPSPAIQANEKGFDFKMVMQNEVAAEQDKDSQALFVLKDSGIKSIKELKGKRIAVNNIGSQMWLSVAEVLDENGIDKNEVDFIELPFSNMEDSLSNKQVDAVFNVEPFTTKMNTNGAFNIISYAAMESLPKQPLGAFWASEKWYKDNEETAEKFVEAMNKTNEYLAGHPDETKQFMADYTEIDLSLINKMMPILWDSKVDENTVQALLDLMKKHELLKDEMDAESVLFPSALK</sequence>
<dbReference type="Gene3D" id="3.40.190.10">
    <property type="entry name" value="Periplasmic binding protein-like II"/>
    <property type="match status" value="2"/>
</dbReference>
<keyword evidence="9" id="KW-1185">Reference proteome</keyword>
<dbReference type="OrthoDB" id="9815602at2"/>
<evidence type="ECO:0000256" key="4">
    <source>
        <dbReference type="ARBA" id="ARBA00023139"/>
    </source>
</evidence>
<feature type="chain" id="PRO_5038683784" description="Solute-binding protein family 3/N-terminal domain-containing protein" evidence="6">
    <location>
        <begin position="27"/>
        <end position="334"/>
    </location>
</feature>
<evidence type="ECO:0000256" key="3">
    <source>
        <dbReference type="ARBA" id="ARBA00022729"/>
    </source>
</evidence>
<dbReference type="SMART" id="SM00062">
    <property type="entry name" value="PBPb"/>
    <property type="match status" value="1"/>
</dbReference>
<dbReference type="PANTHER" id="PTHR30024">
    <property type="entry name" value="ALIPHATIC SULFONATES-BINDING PROTEIN-RELATED"/>
    <property type="match status" value="1"/>
</dbReference>
<keyword evidence="4" id="KW-0564">Palmitate</keyword>
<dbReference type="InterPro" id="IPR015168">
    <property type="entry name" value="SsuA/THI5"/>
</dbReference>
<dbReference type="AlphaFoldDB" id="A0A1Q8Q6Q0"/>
<keyword evidence="5" id="KW-0449">Lipoprotein</keyword>
<gene>
    <name evidence="8" type="ORF">BTO30_06420</name>
</gene>
<comment type="subcellular location">
    <subcellularLocation>
        <location evidence="1">Periplasm</location>
    </subcellularLocation>
</comment>
<evidence type="ECO:0000259" key="7">
    <source>
        <dbReference type="SMART" id="SM00062"/>
    </source>
</evidence>
<keyword evidence="3 6" id="KW-0732">Signal</keyword>
<dbReference type="PANTHER" id="PTHR30024:SF47">
    <property type="entry name" value="TAURINE-BINDING PERIPLASMIC PROTEIN"/>
    <property type="match status" value="1"/>
</dbReference>
<evidence type="ECO:0000256" key="1">
    <source>
        <dbReference type="ARBA" id="ARBA00004418"/>
    </source>
</evidence>
<dbReference type="GO" id="GO:0042597">
    <property type="term" value="C:periplasmic space"/>
    <property type="evidence" value="ECO:0007669"/>
    <property type="project" value="UniProtKB-SubCell"/>
</dbReference>
<comment type="similarity">
    <text evidence="2">Belongs to the bacterial solute-binding protein SsuA/TauA family.</text>
</comment>
<feature type="domain" description="Solute-binding protein family 3/N-terminal" evidence="7">
    <location>
        <begin position="51"/>
        <end position="269"/>
    </location>
</feature>
<proteinExistence type="inferred from homology"/>